<comment type="caution">
    <text evidence="3">The sequence shown here is derived from an EMBL/GenBank/DDBJ whole genome shotgun (WGS) entry which is preliminary data.</text>
</comment>
<dbReference type="RefSeq" id="WP_189496555.1">
    <property type="nucleotide sequence ID" value="NZ_BMZH01000004.1"/>
</dbReference>
<gene>
    <name evidence="3" type="ORF">GCM10009069_12580</name>
</gene>
<sequence length="240" mass="26250">MFCFIKLGKFAALVLPIMALSILPASAKTISSKITFKPDDGTYKVVPITLPGDCSSLCKADPNCRGAVTYQPDVTKPEAVCRLNNGFGANPVFPQVPPQPLDIRQAVSDLNNYRARYGLNPVTIEPRLIEASRIHADDLAKAGIISHSGTDGSSHGDRAHRVGYNFTIAGENVATGQKSWDQVFKAWQDSPGHNENLLRPDVSEFGIALVYEPRTTYSTYWAMLVAEPMDMDFLESGNIF</sequence>
<dbReference type="Pfam" id="PF00188">
    <property type="entry name" value="CAP"/>
    <property type="match status" value="1"/>
</dbReference>
<evidence type="ECO:0000259" key="2">
    <source>
        <dbReference type="Pfam" id="PF00188"/>
    </source>
</evidence>
<dbReference type="Gene3D" id="3.40.33.10">
    <property type="entry name" value="CAP"/>
    <property type="match status" value="1"/>
</dbReference>
<feature type="signal peptide" evidence="1">
    <location>
        <begin position="1"/>
        <end position="27"/>
    </location>
</feature>
<keyword evidence="4" id="KW-1185">Reference proteome</keyword>
<evidence type="ECO:0000256" key="1">
    <source>
        <dbReference type="SAM" id="SignalP"/>
    </source>
</evidence>
<keyword evidence="1" id="KW-0732">Signal</keyword>
<protein>
    <recommendedName>
        <fullName evidence="2">SCP domain-containing protein</fullName>
    </recommendedName>
</protein>
<dbReference type="CDD" id="cd05379">
    <property type="entry name" value="CAP_bacterial"/>
    <property type="match status" value="1"/>
</dbReference>
<accession>A0A8J3G260</accession>
<proteinExistence type="predicted"/>
<evidence type="ECO:0000313" key="4">
    <source>
        <dbReference type="Proteomes" id="UP000634004"/>
    </source>
</evidence>
<dbReference type="EMBL" id="BMZH01000004">
    <property type="protein sequence ID" value="GHA90990.1"/>
    <property type="molecule type" value="Genomic_DNA"/>
</dbReference>
<evidence type="ECO:0000313" key="3">
    <source>
        <dbReference type="EMBL" id="GHA90990.1"/>
    </source>
</evidence>
<dbReference type="InterPro" id="IPR014044">
    <property type="entry name" value="CAP_dom"/>
</dbReference>
<reference evidence="3" key="1">
    <citation type="journal article" date="2014" name="Int. J. Syst. Evol. Microbiol.">
        <title>Complete genome sequence of Corynebacterium casei LMG S-19264T (=DSM 44701T), isolated from a smear-ripened cheese.</title>
        <authorList>
            <consortium name="US DOE Joint Genome Institute (JGI-PGF)"/>
            <person name="Walter F."/>
            <person name="Albersmeier A."/>
            <person name="Kalinowski J."/>
            <person name="Ruckert C."/>
        </authorList>
    </citation>
    <scope>NUCLEOTIDE SEQUENCE</scope>
    <source>
        <strain evidence="3">KCTC 32513</strain>
    </source>
</reference>
<name>A0A8J3G260_9PROT</name>
<dbReference type="PANTHER" id="PTHR31157">
    <property type="entry name" value="SCP DOMAIN-CONTAINING PROTEIN"/>
    <property type="match status" value="1"/>
</dbReference>
<dbReference type="SUPFAM" id="SSF55797">
    <property type="entry name" value="PR-1-like"/>
    <property type="match status" value="1"/>
</dbReference>
<reference evidence="3" key="2">
    <citation type="submission" date="2020-09" db="EMBL/GenBank/DDBJ databases">
        <authorList>
            <person name="Sun Q."/>
            <person name="Kim S."/>
        </authorList>
    </citation>
    <scope>NUCLEOTIDE SEQUENCE</scope>
    <source>
        <strain evidence="3">KCTC 32513</strain>
    </source>
</reference>
<dbReference type="Proteomes" id="UP000634004">
    <property type="component" value="Unassembled WGS sequence"/>
</dbReference>
<dbReference type="PANTHER" id="PTHR31157:SF1">
    <property type="entry name" value="SCP DOMAIN-CONTAINING PROTEIN"/>
    <property type="match status" value="1"/>
</dbReference>
<dbReference type="AlphaFoldDB" id="A0A8J3G260"/>
<feature type="domain" description="SCP" evidence="2">
    <location>
        <begin position="109"/>
        <end position="222"/>
    </location>
</feature>
<dbReference type="InterPro" id="IPR035940">
    <property type="entry name" value="CAP_sf"/>
</dbReference>
<organism evidence="3 4">
    <name type="scientific">Algimonas arctica</name>
    <dbReference type="NCBI Taxonomy" id="1479486"/>
    <lineage>
        <taxon>Bacteria</taxon>
        <taxon>Pseudomonadati</taxon>
        <taxon>Pseudomonadota</taxon>
        <taxon>Alphaproteobacteria</taxon>
        <taxon>Maricaulales</taxon>
        <taxon>Robiginitomaculaceae</taxon>
        <taxon>Algimonas</taxon>
    </lineage>
</organism>
<feature type="chain" id="PRO_5035200100" description="SCP domain-containing protein" evidence="1">
    <location>
        <begin position="28"/>
        <end position="240"/>
    </location>
</feature>